<dbReference type="EMBL" id="MCFC01000099">
    <property type="protein sequence ID" value="ORY22032.1"/>
    <property type="molecule type" value="Genomic_DNA"/>
</dbReference>
<dbReference type="OrthoDB" id="3333333at2759"/>
<sequence>MALRDNAITIGPFKPSRPGYGPVLSYLQAAQLETPLRIHPLLNLRTWDPKPYAKYLAWNCIEHPMFAAIWVDFDDTETVRIKERGQPATSPIVEELNLGHVETGWSVRVRNRMGITCEDVLFAIYDFFASPLYVDELGEMHPRAVRISQCLSLPCFPTPLLVFRFFPSSLSPPPTPRLLSFSISSPSPLLPLLVPVYPSTRPSLFYSSIHPSQSVEQQYFEKRRMGFFDLMEGYRKSDALLGMTYFDGLHNDPESIERLKAKYNFHSANLLLLRLGAC</sequence>
<dbReference type="Pfam" id="PF20415">
    <property type="entry name" value="DUF6699"/>
    <property type="match status" value="1"/>
</dbReference>
<dbReference type="Proteomes" id="UP000193986">
    <property type="component" value="Unassembled WGS sequence"/>
</dbReference>
<organism evidence="2 3">
    <name type="scientific">Naematelia encephala</name>
    <dbReference type="NCBI Taxonomy" id="71784"/>
    <lineage>
        <taxon>Eukaryota</taxon>
        <taxon>Fungi</taxon>
        <taxon>Dikarya</taxon>
        <taxon>Basidiomycota</taxon>
        <taxon>Agaricomycotina</taxon>
        <taxon>Tremellomycetes</taxon>
        <taxon>Tremellales</taxon>
        <taxon>Naemateliaceae</taxon>
        <taxon>Naematelia</taxon>
    </lineage>
</organism>
<dbReference type="InParanoid" id="A0A1Y2AHT3"/>
<dbReference type="STRING" id="71784.A0A1Y2AHT3"/>
<gene>
    <name evidence="2" type="ORF">BCR39DRAFT_591423</name>
</gene>
<keyword evidence="3" id="KW-1185">Reference proteome</keyword>
<protein>
    <recommendedName>
        <fullName evidence="1">DUF6699 domain-containing protein</fullName>
    </recommendedName>
</protein>
<evidence type="ECO:0000313" key="3">
    <source>
        <dbReference type="Proteomes" id="UP000193986"/>
    </source>
</evidence>
<dbReference type="InterPro" id="IPR046522">
    <property type="entry name" value="DUF6699"/>
</dbReference>
<evidence type="ECO:0000259" key="1">
    <source>
        <dbReference type="Pfam" id="PF20415"/>
    </source>
</evidence>
<name>A0A1Y2AHT3_9TREE</name>
<dbReference type="AlphaFoldDB" id="A0A1Y2AHT3"/>
<accession>A0A1Y2AHT3</accession>
<feature type="domain" description="DUF6699" evidence="1">
    <location>
        <begin position="57"/>
        <end position="137"/>
    </location>
</feature>
<evidence type="ECO:0000313" key="2">
    <source>
        <dbReference type="EMBL" id="ORY22032.1"/>
    </source>
</evidence>
<reference evidence="2 3" key="1">
    <citation type="submission" date="2016-07" db="EMBL/GenBank/DDBJ databases">
        <title>Pervasive Adenine N6-methylation of Active Genes in Fungi.</title>
        <authorList>
            <consortium name="DOE Joint Genome Institute"/>
            <person name="Mondo S.J."/>
            <person name="Dannebaum R.O."/>
            <person name="Kuo R.C."/>
            <person name="Labutti K."/>
            <person name="Haridas S."/>
            <person name="Kuo A."/>
            <person name="Salamov A."/>
            <person name="Ahrendt S.R."/>
            <person name="Lipzen A."/>
            <person name="Sullivan W."/>
            <person name="Andreopoulos W.B."/>
            <person name="Clum A."/>
            <person name="Lindquist E."/>
            <person name="Daum C."/>
            <person name="Ramamoorthy G.K."/>
            <person name="Gryganskyi A."/>
            <person name="Culley D."/>
            <person name="Magnuson J.K."/>
            <person name="James T.Y."/>
            <person name="O'Malley M.A."/>
            <person name="Stajich J.E."/>
            <person name="Spatafora J.W."/>
            <person name="Visel A."/>
            <person name="Grigoriev I.V."/>
        </authorList>
    </citation>
    <scope>NUCLEOTIDE SEQUENCE [LARGE SCALE GENOMIC DNA]</scope>
    <source>
        <strain evidence="2 3">68-887.2</strain>
    </source>
</reference>
<comment type="caution">
    <text evidence="2">The sequence shown here is derived from an EMBL/GenBank/DDBJ whole genome shotgun (WGS) entry which is preliminary data.</text>
</comment>
<proteinExistence type="predicted"/>